<dbReference type="AlphaFoldDB" id="A0A6A5JY43"/>
<organism evidence="1 2">
    <name type="scientific">Decorospora gaudefroyi</name>
    <dbReference type="NCBI Taxonomy" id="184978"/>
    <lineage>
        <taxon>Eukaryota</taxon>
        <taxon>Fungi</taxon>
        <taxon>Dikarya</taxon>
        <taxon>Ascomycota</taxon>
        <taxon>Pezizomycotina</taxon>
        <taxon>Dothideomycetes</taxon>
        <taxon>Pleosporomycetidae</taxon>
        <taxon>Pleosporales</taxon>
        <taxon>Pleosporineae</taxon>
        <taxon>Pleosporaceae</taxon>
        <taxon>Decorospora</taxon>
    </lineage>
</organism>
<reference evidence="1" key="1">
    <citation type="submission" date="2020-01" db="EMBL/GenBank/DDBJ databases">
        <authorList>
            <consortium name="DOE Joint Genome Institute"/>
            <person name="Haridas S."/>
            <person name="Albert R."/>
            <person name="Binder M."/>
            <person name="Bloem J."/>
            <person name="Labutti K."/>
            <person name="Salamov A."/>
            <person name="Andreopoulos B."/>
            <person name="Baker S.E."/>
            <person name="Barry K."/>
            <person name="Bills G."/>
            <person name="Bluhm B.H."/>
            <person name="Cannon C."/>
            <person name="Castanera R."/>
            <person name="Culley D.E."/>
            <person name="Daum C."/>
            <person name="Ezra D."/>
            <person name="Gonzalez J.B."/>
            <person name="Henrissat B."/>
            <person name="Kuo A."/>
            <person name="Liang C."/>
            <person name="Lipzen A."/>
            <person name="Lutzoni F."/>
            <person name="Magnuson J."/>
            <person name="Mondo S."/>
            <person name="Nolan M."/>
            <person name="Ohm R."/>
            <person name="Pangilinan J."/>
            <person name="Park H.-J."/>
            <person name="Ramirez L."/>
            <person name="Alfaro M."/>
            <person name="Sun H."/>
            <person name="Tritt A."/>
            <person name="Yoshinaga Y."/>
            <person name="Zwiers L.-H."/>
            <person name="Turgeon B.G."/>
            <person name="Goodwin S.B."/>
            <person name="Spatafora J.W."/>
            <person name="Crous P.W."/>
            <person name="Grigoriev I.V."/>
        </authorList>
    </citation>
    <scope>NUCLEOTIDE SEQUENCE</scope>
    <source>
        <strain evidence="1">P77</strain>
    </source>
</reference>
<dbReference type="Proteomes" id="UP000800040">
    <property type="component" value="Unassembled WGS sequence"/>
</dbReference>
<evidence type="ECO:0000313" key="1">
    <source>
        <dbReference type="EMBL" id="KAF1829855.1"/>
    </source>
</evidence>
<keyword evidence="2" id="KW-1185">Reference proteome</keyword>
<name>A0A6A5JY43_9PLEO</name>
<proteinExistence type="predicted"/>
<dbReference type="OrthoDB" id="3795413at2759"/>
<gene>
    <name evidence="1" type="ORF">BDW02DRAFT_508986</name>
</gene>
<accession>A0A6A5JY43</accession>
<protein>
    <submittedName>
        <fullName evidence="1">Uncharacterized protein</fullName>
    </submittedName>
</protein>
<dbReference type="EMBL" id="ML975421">
    <property type="protein sequence ID" value="KAF1829855.1"/>
    <property type="molecule type" value="Genomic_DNA"/>
</dbReference>
<evidence type="ECO:0000313" key="2">
    <source>
        <dbReference type="Proteomes" id="UP000800040"/>
    </source>
</evidence>
<sequence>LTSRLLDKLPREVRDMIYQHLSTRSNELIEREHFRTTLDPVTKLYSYDYNRWKSQHFPAHYWSTHYTPPQFHQELVENYYRTSTFVFGDEPGVLKRFLTTDEMRIGMLPAVLVRRVEIGFGAVSYHRGSFGAYMFGVPRSGERVRGVLDGLEELGSGARVVIRVGTQGRDGEARDDVSGLLEGMGGVLGRLEVRVLVDEGGEGKGKGMGEDWRAMHG</sequence>
<feature type="non-terminal residue" evidence="1">
    <location>
        <position position="1"/>
    </location>
</feature>